<evidence type="ECO:0000256" key="7">
    <source>
        <dbReference type="ARBA" id="ARBA00022840"/>
    </source>
</evidence>
<evidence type="ECO:0000259" key="14">
    <source>
        <dbReference type="PROSITE" id="PS50885"/>
    </source>
</evidence>
<dbReference type="EMBL" id="CP011564">
    <property type="protein sequence ID" value="ALG82634.1"/>
    <property type="molecule type" value="Genomic_DNA"/>
</dbReference>
<evidence type="ECO:0000259" key="13">
    <source>
        <dbReference type="PROSITE" id="PS50113"/>
    </source>
</evidence>
<dbReference type="Gene3D" id="3.30.450.20">
    <property type="entry name" value="PAS domain"/>
    <property type="match status" value="1"/>
</dbReference>
<comment type="catalytic activity">
    <reaction evidence="1">
        <text>ATP + protein L-histidine = ADP + protein N-phospho-L-histidine.</text>
        <dbReference type="EC" id="2.7.13.3"/>
    </reaction>
</comment>
<dbReference type="Proteomes" id="UP000060390">
    <property type="component" value="Chromosome"/>
</dbReference>
<dbReference type="EC" id="2.7.13.3" evidence="2"/>
<name>A0A0F7PDH3_9EURY</name>
<dbReference type="SMART" id="SM00091">
    <property type="entry name" value="PAS"/>
    <property type="match status" value="1"/>
</dbReference>
<evidence type="ECO:0000256" key="8">
    <source>
        <dbReference type="ARBA" id="ARBA00023224"/>
    </source>
</evidence>
<keyword evidence="10" id="KW-1133">Transmembrane helix</keyword>
<reference evidence="16 17" key="3">
    <citation type="journal article" date="2016" name="Stand. Genomic Sci.">
        <title>Complete genome sequence of 'Halanaeroarchaeum sulfurireducens' M27-SA2, a sulfur-reducing and acetate-oxidizing haloarchaeon from the deep-sea hypersaline anoxic lake Medee.</title>
        <authorList>
            <person name="Messina E."/>
            <person name="Sorokin D.Y."/>
            <person name="Kublanov I.V."/>
            <person name="Toshchakov S."/>
            <person name="Lopatina A."/>
            <person name="Arcadi E."/>
            <person name="Smedile F."/>
            <person name="La Spada G."/>
            <person name="La Cono V."/>
            <person name="Yakimov M.M."/>
        </authorList>
    </citation>
    <scope>NUCLEOTIDE SEQUENCE [LARGE SCALE GENOMIC DNA]</scope>
    <source>
        <strain evidence="16 17">M27-SA2</strain>
    </source>
</reference>
<dbReference type="PANTHER" id="PTHR44936">
    <property type="entry name" value="SENSOR PROTEIN CREC"/>
    <property type="match status" value="1"/>
</dbReference>
<dbReference type="InterPro" id="IPR004358">
    <property type="entry name" value="Sig_transdc_His_kin-like_C"/>
</dbReference>
<dbReference type="PRINTS" id="PR00344">
    <property type="entry name" value="BCTRLSENSOR"/>
</dbReference>
<dbReference type="CDD" id="cd00075">
    <property type="entry name" value="HATPase"/>
    <property type="match status" value="1"/>
</dbReference>
<evidence type="ECO:0000256" key="5">
    <source>
        <dbReference type="ARBA" id="ARBA00022741"/>
    </source>
</evidence>
<dbReference type="PROSITE" id="PS50885">
    <property type="entry name" value="HAMP"/>
    <property type="match status" value="1"/>
</dbReference>
<dbReference type="GO" id="GO:0004673">
    <property type="term" value="F:protein histidine kinase activity"/>
    <property type="evidence" value="ECO:0007669"/>
    <property type="project" value="UniProtKB-EC"/>
</dbReference>
<feature type="domain" description="HAMP" evidence="14">
    <location>
        <begin position="43"/>
        <end position="95"/>
    </location>
</feature>
<evidence type="ECO:0000256" key="1">
    <source>
        <dbReference type="ARBA" id="ARBA00000085"/>
    </source>
</evidence>
<dbReference type="SUPFAM" id="SSF158472">
    <property type="entry name" value="HAMP domain-like"/>
    <property type="match status" value="1"/>
</dbReference>
<dbReference type="InterPro" id="IPR013656">
    <property type="entry name" value="PAS_4"/>
</dbReference>
<dbReference type="Proteomes" id="UP000069906">
    <property type="component" value="Chromosome"/>
</dbReference>
<evidence type="ECO:0000313" key="17">
    <source>
        <dbReference type="Proteomes" id="UP000060390"/>
    </source>
</evidence>
<feature type="domain" description="PAC" evidence="13">
    <location>
        <begin position="183"/>
        <end position="241"/>
    </location>
</feature>
<dbReference type="NCBIfam" id="TIGR00229">
    <property type="entry name" value="sensory_box"/>
    <property type="match status" value="1"/>
</dbReference>
<dbReference type="InterPro" id="IPR035965">
    <property type="entry name" value="PAS-like_dom_sf"/>
</dbReference>
<keyword evidence="6 15" id="KW-0418">Kinase</keyword>
<evidence type="ECO:0000256" key="9">
    <source>
        <dbReference type="SAM" id="Coils"/>
    </source>
</evidence>
<feature type="transmembrane region" description="Helical" evidence="10">
    <location>
        <begin position="22"/>
        <end position="45"/>
    </location>
</feature>
<dbReference type="STRING" id="1604004.HLASA_1754"/>
<dbReference type="PROSITE" id="PS50112">
    <property type="entry name" value="PAS"/>
    <property type="match status" value="1"/>
</dbReference>
<feature type="domain" description="Histidine kinase" evidence="11">
    <location>
        <begin position="252"/>
        <end position="459"/>
    </location>
</feature>
<gene>
    <name evidence="16" type="ORF">HLASA_1754</name>
    <name evidence="15" type="ORF">HLASF_1768</name>
</gene>
<dbReference type="PROSITE" id="PS50113">
    <property type="entry name" value="PAC"/>
    <property type="match status" value="1"/>
</dbReference>
<keyword evidence="7" id="KW-0067">ATP-binding</keyword>
<dbReference type="CDD" id="cd06225">
    <property type="entry name" value="HAMP"/>
    <property type="match status" value="1"/>
</dbReference>
<protein>
    <recommendedName>
        <fullName evidence="2">histidine kinase</fullName>
        <ecNumber evidence="2">2.7.13.3</ecNumber>
    </recommendedName>
</protein>
<dbReference type="SUPFAM" id="SSF55874">
    <property type="entry name" value="ATPase domain of HSP90 chaperone/DNA topoisomerase II/histidine kinase"/>
    <property type="match status" value="1"/>
</dbReference>
<evidence type="ECO:0000313" key="16">
    <source>
        <dbReference type="EMBL" id="ALG82634.1"/>
    </source>
</evidence>
<feature type="domain" description="PAS" evidence="12">
    <location>
        <begin position="114"/>
        <end position="185"/>
    </location>
</feature>
<evidence type="ECO:0000256" key="3">
    <source>
        <dbReference type="ARBA" id="ARBA00022553"/>
    </source>
</evidence>
<evidence type="ECO:0000256" key="10">
    <source>
        <dbReference type="SAM" id="Phobius"/>
    </source>
</evidence>
<dbReference type="SMART" id="SM00304">
    <property type="entry name" value="HAMP"/>
    <property type="match status" value="1"/>
</dbReference>
<dbReference type="InterPro" id="IPR005467">
    <property type="entry name" value="His_kinase_dom"/>
</dbReference>
<dbReference type="KEGG" id="hsf:HLASA_1754"/>
<evidence type="ECO:0000256" key="2">
    <source>
        <dbReference type="ARBA" id="ARBA00012438"/>
    </source>
</evidence>
<dbReference type="SMART" id="SM00387">
    <property type="entry name" value="HATPase_c"/>
    <property type="match status" value="1"/>
</dbReference>
<evidence type="ECO:0000256" key="4">
    <source>
        <dbReference type="ARBA" id="ARBA00022679"/>
    </source>
</evidence>
<dbReference type="InterPro" id="IPR036890">
    <property type="entry name" value="HATPase_C_sf"/>
</dbReference>
<proteinExistence type="predicted"/>
<dbReference type="AlphaFoldDB" id="A0A0F7PDH3"/>
<dbReference type="InterPro" id="IPR003594">
    <property type="entry name" value="HATPase_dom"/>
</dbReference>
<dbReference type="Pfam" id="PF00672">
    <property type="entry name" value="HAMP"/>
    <property type="match status" value="1"/>
</dbReference>
<evidence type="ECO:0000259" key="11">
    <source>
        <dbReference type="PROSITE" id="PS50109"/>
    </source>
</evidence>
<evidence type="ECO:0000256" key="6">
    <source>
        <dbReference type="ARBA" id="ARBA00022777"/>
    </source>
</evidence>
<sequence length="459" mass="51104">MAVVTRAPTAEAFAIRDQVSQVIAISFGLLLTLLIGTAAVSMRSVTVDVNRLSKKARRISEGSFDVDMSHHRIDEIGTLYQSVGEMRDSLRTRIEQAERREQEMTQAREETEQARKKLRQIIDLVPDLIFAKNQGGEYLIANEATAEAYGLSPEEVEGRNESEVIPSVEDSEGFREDDLAVIESGESKFIPDEEITTADGETRILQTTKIPYDVPGSDEDAVLGYSRDVTELKRYEQTLETQRDNLQVLNQVVRHDIRNKLQLVSAYAQMCQEQLEDGSEENVENVLEATRDAIDITETARDVTEVMLQSEVDRSPVGLRNVLEEEIDDIRSGFDTVRITVEGSIPDVDVIADDMLESMFRNLLHNAVQHNDKDVPEIAVSARLTNDHVVVRIADNGPGIPDGQKELIFQEGKVGIDSDGTGLGLYLVDTLVDRYGGDVRVKDNEPTGSVFIVTLLISR</sequence>
<dbReference type="PROSITE" id="PS50109">
    <property type="entry name" value="HIS_KIN"/>
    <property type="match status" value="1"/>
</dbReference>
<dbReference type="Gene3D" id="6.10.250.1910">
    <property type="match status" value="1"/>
</dbReference>
<dbReference type="KEGG" id="hsu:HLASF_1768"/>
<dbReference type="Gene3D" id="3.30.565.10">
    <property type="entry name" value="Histidine kinase-like ATPase, C-terminal domain"/>
    <property type="match status" value="1"/>
</dbReference>
<evidence type="ECO:0000313" key="15">
    <source>
        <dbReference type="EMBL" id="AKH98240.1"/>
    </source>
</evidence>
<dbReference type="GO" id="GO:0005524">
    <property type="term" value="F:ATP binding"/>
    <property type="evidence" value="ECO:0007669"/>
    <property type="project" value="UniProtKB-KW"/>
</dbReference>
<dbReference type="GO" id="GO:0016020">
    <property type="term" value="C:membrane"/>
    <property type="evidence" value="ECO:0007669"/>
    <property type="project" value="InterPro"/>
</dbReference>
<dbReference type="PANTHER" id="PTHR44936:SF10">
    <property type="entry name" value="SENSOR PROTEIN RSTB"/>
    <property type="match status" value="1"/>
</dbReference>
<organism evidence="15 18">
    <name type="scientific">Halanaeroarchaeum sulfurireducens</name>
    <dbReference type="NCBI Taxonomy" id="1604004"/>
    <lineage>
        <taxon>Archaea</taxon>
        <taxon>Methanobacteriati</taxon>
        <taxon>Methanobacteriota</taxon>
        <taxon>Stenosarchaea group</taxon>
        <taxon>Halobacteria</taxon>
        <taxon>Halobacteriales</taxon>
        <taxon>Halobacteriaceae</taxon>
        <taxon>Halanaeroarchaeum</taxon>
    </lineage>
</organism>
<dbReference type="SUPFAM" id="SSF55785">
    <property type="entry name" value="PYP-like sensor domain (PAS domain)"/>
    <property type="match status" value="1"/>
</dbReference>
<dbReference type="PATRIC" id="fig|1604004.4.peg.1848"/>
<dbReference type="Pfam" id="PF02518">
    <property type="entry name" value="HATPase_c"/>
    <property type="match status" value="1"/>
</dbReference>
<reference evidence="15 18" key="1">
    <citation type="journal article" date="2015" name="ISME J.">
        <title>Elemental sulfur and acetate can support life of a novel strictly anaerobic haloarchaeon.</title>
        <authorList>
            <person name="Sorokin D.Y."/>
            <person name="Kublanov I.V."/>
            <person name="Gavrilov S.N."/>
            <person name="Rojo D."/>
            <person name="Roman P."/>
            <person name="Golyshin P.N."/>
            <person name="Slepak V.Z."/>
            <person name="Smedile F."/>
            <person name="Ferrer M."/>
            <person name="Messina E."/>
            <person name="La Cono V."/>
            <person name="Yakimov M.M."/>
        </authorList>
    </citation>
    <scope>NUCLEOTIDE SEQUENCE [LARGE SCALE GENOMIC DNA]</scope>
    <source>
        <strain evidence="15 18">HSR2</strain>
    </source>
</reference>
<feature type="coiled-coil region" evidence="9">
    <location>
        <begin position="80"/>
        <end position="124"/>
    </location>
</feature>
<keyword evidence="5" id="KW-0547">Nucleotide-binding</keyword>
<dbReference type="EMBL" id="CP008874">
    <property type="protein sequence ID" value="AKH98240.1"/>
    <property type="molecule type" value="Genomic_DNA"/>
</dbReference>
<keyword evidence="3" id="KW-0597">Phosphoprotein</keyword>
<evidence type="ECO:0000259" key="12">
    <source>
        <dbReference type="PROSITE" id="PS50112"/>
    </source>
</evidence>
<keyword evidence="8" id="KW-0807">Transducer</keyword>
<dbReference type="InterPro" id="IPR000700">
    <property type="entry name" value="PAS-assoc_C"/>
</dbReference>
<evidence type="ECO:0000313" key="18">
    <source>
        <dbReference type="Proteomes" id="UP000069906"/>
    </source>
</evidence>
<dbReference type="HOGENOM" id="CLU_000445_114_58_2"/>
<keyword evidence="10" id="KW-0472">Membrane</keyword>
<dbReference type="InterPro" id="IPR050980">
    <property type="entry name" value="2C_sensor_his_kinase"/>
</dbReference>
<dbReference type="Pfam" id="PF08448">
    <property type="entry name" value="PAS_4"/>
    <property type="match status" value="1"/>
</dbReference>
<keyword evidence="18" id="KW-1185">Reference proteome</keyword>
<accession>A0A0F7PDH3</accession>
<keyword evidence="9" id="KW-0175">Coiled coil</keyword>
<dbReference type="InterPro" id="IPR000014">
    <property type="entry name" value="PAS"/>
</dbReference>
<keyword evidence="10" id="KW-0812">Transmembrane</keyword>
<reference evidence="17" key="2">
    <citation type="submission" date="2015-05" db="EMBL/GenBank/DDBJ databases">
        <title>Complete genome sequence of Halanaeroarchaeum sulfurireducens type strain M27-SA2, a sulfate-reducer haloarchaeon from marine anoxic lake Medee.</title>
        <authorList>
            <person name="Messina E."/>
            <person name="Kublanov I.V."/>
            <person name="Toshchakov S."/>
            <person name="Arcadi E."/>
            <person name="La Spada G."/>
            <person name="La Cono V."/>
            <person name="Yakimov M.M."/>
        </authorList>
    </citation>
    <scope>NUCLEOTIDE SEQUENCE [LARGE SCALE GENOMIC DNA]</scope>
    <source>
        <strain evidence="17">M27-SA2</strain>
    </source>
</reference>
<dbReference type="CDD" id="cd00130">
    <property type="entry name" value="PAS"/>
    <property type="match status" value="1"/>
</dbReference>
<dbReference type="InterPro" id="IPR003660">
    <property type="entry name" value="HAMP_dom"/>
</dbReference>
<keyword evidence="4" id="KW-0808">Transferase</keyword>
<dbReference type="GO" id="GO:0007165">
    <property type="term" value="P:signal transduction"/>
    <property type="evidence" value="ECO:0007669"/>
    <property type="project" value="UniProtKB-KW"/>
</dbReference>